<evidence type="ECO:0000256" key="1">
    <source>
        <dbReference type="PROSITE-ProRule" id="PRU00042"/>
    </source>
</evidence>
<feature type="compositionally biased region" description="Polar residues" evidence="2">
    <location>
        <begin position="1"/>
        <end position="16"/>
    </location>
</feature>
<dbReference type="PROSITE" id="PS50157">
    <property type="entry name" value="ZINC_FINGER_C2H2_2"/>
    <property type="match status" value="1"/>
</dbReference>
<feature type="region of interest" description="Disordered" evidence="2">
    <location>
        <begin position="250"/>
        <end position="283"/>
    </location>
</feature>
<dbReference type="SUPFAM" id="SSF57667">
    <property type="entry name" value="beta-beta-alpha zinc fingers"/>
    <property type="match status" value="1"/>
</dbReference>
<name>A0A9Q8UVT2_PASFU</name>
<dbReference type="Pfam" id="PF24537">
    <property type="entry name" value="zf-C2H2_fungi"/>
    <property type="match status" value="1"/>
</dbReference>
<dbReference type="AlphaFoldDB" id="A0A9Q8UVT2"/>
<protein>
    <recommendedName>
        <fullName evidence="3">C2H2-type domain-containing protein</fullName>
    </recommendedName>
</protein>
<feature type="region of interest" description="Disordered" evidence="2">
    <location>
        <begin position="1"/>
        <end position="30"/>
    </location>
</feature>
<proteinExistence type="predicted"/>
<dbReference type="GeneID" id="71993753"/>
<sequence length="675" mass="73481">MSGTPSIRISQHQRVASPSRYPPYPIPSLGPMAIPRAQEAVPPPLPPPNYIPDIAAGHDPGWQWGNDPNGSDFGRPASVRPGSSLLGGGFMKGFRQEKEHGYPSYPSVADARRGSSISTVTAMRDTQDNIESASTPSDDGCSLSRPSSNYRLHGEKQLEQRTLESSSNTYDKQLLSRIGGPSAGLNTPKRTSLSYALPSVHETAQLAHAEAERRHGQLRPLSMPERQQTLLDSPASSRWPSSGAVSPGYTAGGFWSEHGPPETSRLHTSYTPRRGSLAFDDSISQRGSYDQSMFIQGDLMEDEPMSHLNLHDRSPGSSEDFQLNARAGTKRRASSPPRDASREERSSGSSASGHNDLYHRRSIQQLPNRGSPVSRFHPNHSSLSSSSSLGPRQNSFGSSLGVSSMPSSATSYGSGRLSLGGLSPCYDSHSEHRLSNASSVSLVSPALPRPKHQRTVSESTQGGVPSAHMTPTESASHSRNGSISQLPGVYICECCPKKPKKFDTEDELRLHESEKQYTCAYCPNRFKNKNEAERHQNSLHLRRHSWSCASLAGVEAAYHASTSGNNADVCGYCGDEFPNPPQWDVRAEHLNHVHKFGECNQAKKFFRADHFRQHLKHSHAGTSGKWTNQLEIACMKDEPLPEKRVSVSAQAPPTLMISTSIPGQSGESARVEEAS</sequence>
<dbReference type="KEGG" id="ffu:CLAFUR5_13875"/>
<evidence type="ECO:0000313" key="5">
    <source>
        <dbReference type="Proteomes" id="UP000756132"/>
    </source>
</evidence>
<dbReference type="InterPro" id="IPR013087">
    <property type="entry name" value="Znf_C2H2_type"/>
</dbReference>
<evidence type="ECO:0000259" key="3">
    <source>
        <dbReference type="PROSITE" id="PS50157"/>
    </source>
</evidence>
<dbReference type="EMBL" id="CP090174">
    <property type="protein sequence ID" value="UJO24192.1"/>
    <property type="molecule type" value="Genomic_DNA"/>
</dbReference>
<dbReference type="SMART" id="SM00355">
    <property type="entry name" value="ZnF_C2H2"/>
    <property type="match status" value="3"/>
</dbReference>
<dbReference type="InterPro" id="IPR036236">
    <property type="entry name" value="Znf_C2H2_sf"/>
</dbReference>
<reference evidence="4" key="2">
    <citation type="journal article" date="2022" name="Microb. Genom.">
        <title>A chromosome-scale genome assembly of the tomato pathogen Cladosporium fulvum reveals a compartmentalized genome architecture and the presence of a dispensable chromosome.</title>
        <authorList>
            <person name="Zaccaron A.Z."/>
            <person name="Chen L.H."/>
            <person name="Samaras A."/>
            <person name="Stergiopoulos I."/>
        </authorList>
    </citation>
    <scope>NUCLEOTIDE SEQUENCE</scope>
    <source>
        <strain evidence="4">Race5_Kim</strain>
    </source>
</reference>
<feature type="compositionally biased region" description="Polar residues" evidence="2">
    <location>
        <begin position="456"/>
        <end position="481"/>
    </location>
</feature>
<evidence type="ECO:0000313" key="4">
    <source>
        <dbReference type="EMBL" id="UJO24192.1"/>
    </source>
</evidence>
<dbReference type="InterPro" id="IPR057026">
    <property type="entry name" value="Znf-C2H2_ascomycetes"/>
</dbReference>
<keyword evidence="5" id="KW-1185">Reference proteome</keyword>
<reference evidence="4" key="1">
    <citation type="submission" date="2021-12" db="EMBL/GenBank/DDBJ databases">
        <authorList>
            <person name="Zaccaron A."/>
            <person name="Stergiopoulos I."/>
        </authorList>
    </citation>
    <scope>NUCLEOTIDE SEQUENCE</scope>
    <source>
        <strain evidence="4">Race5_Kim</strain>
    </source>
</reference>
<dbReference type="Gene3D" id="3.30.160.60">
    <property type="entry name" value="Classic Zinc Finger"/>
    <property type="match status" value="1"/>
</dbReference>
<gene>
    <name evidence="4" type="ORF">CLAFUR5_13875</name>
</gene>
<feature type="compositionally biased region" description="Low complexity" evidence="2">
    <location>
        <begin position="381"/>
        <end position="413"/>
    </location>
</feature>
<feature type="domain" description="C2H2-type" evidence="3">
    <location>
        <begin position="517"/>
        <end position="545"/>
    </location>
</feature>
<feature type="region of interest" description="Disordered" evidence="2">
    <location>
        <begin position="437"/>
        <end position="481"/>
    </location>
</feature>
<keyword evidence="1" id="KW-0479">Metal-binding</keyword>
<feature type="region of interest" description="Disordered" evidence="2">
    <location>
        <begin position="306"/>
        <end position="413"/>
    </location>
</feature>
<dbReference type="Proteomes" id="UP000756132">
    <property type="component" value="Chromosome 12"/>
</dbReference>
<organism evidence="4 5">
    <name type="scientific">Passalora fulva</name>
    <name type="common">Tomato leaf mold</name>
    <name type="synonym">Cladosporium fulvum</name>
    <dbReference type="NCBI Taxonomy" id="5499"/>
    <lineage>
        <taxon>Eukaryota</taxon>
        <taxon>Fungi</taxon>
        <taxon>Dikarya</taxon>
        <taxon>Ascomycota</taxon>
        <taxon>Pezizomycotina</taxon>
        <taxon>Dothideomycetes</taxon>
        <taxon>Dothideomycetidae</taxon>
        <taxon>Mycosphaerellales</taxon>
        <taxon>Mycosphaerellaceae</taxon>
        <taxon>Fulvia</taxon>
    </lineage>
</organism>
<feature type="compositionally biased region" description="Polar residues" evidence="2">
    <location>
        <begin position="647"/>
        <end position="667"/>
    </location>
</feature>
<dbReference type="RefSeq" id="XP_047768558.1">
    <property type="nucleotide sequence ID" value="XM_047913023.1"/>
</dbReference>
<dbReference type="PROSITE" id="PS00028">
    <property type="entry name" value="ZINC_FINGER_C2H2_1"/>
    <property type="match status" value="1"/>
</dbReference>
<dbReference type="GO" id="GO:0008270">
    <property type="term" value="F:zinc ion binding"/>
    <property type="evidence" value="ECO:0007669"/>
    <property type="project" value="UniProtKB-KW"/>
</dbReference>
<evidence type="ECO:0000256" key="2">
    <source>
        <dbReference type="SAM" id="MobiDB-lite"/>
    </source>
</evidence>
<keyword evidence="1" id="KW-0863">Zinc-finger</keyword>
<accession>A0A9Q8UVT2</accession>
<feature type="region of interest" description="Disordered" evidence="2">
    <location>
        <begin position="125"/>
        <end position="150"/>
    </location>
</feature>
<keyword evidence="1" id="KW-0862">Zinc</keyword>
<feature type="region of interest" description="Disordered" evidence="2">
    <location>
        <begin position="647"/>
        <end position="675"/>
    </location>
</feature>
<dbReference type="OrthoDB" id="3524154at2759"/>